<reference evidence="2 3" key="1">
    <citation type="journal article" date="2024" name="Commun. Biol.">
        <title>Comparative genomic analysis of thermophilic fungi reveals convergent evolutionary adaptations and gene losses.</title>
        <authorList>
            <person name="Steindorff A.S."/>
            <person name="Aguilar-Pontes M.V."/>
            <person name="Robinson A.J."/>
            <person name="Andreopoulos B."/>
            <person name="LaButti K."/>
            <person name="Kuo A."/>
            <person name="Mondo S."/>
            <person name="Riley R."/>
            <person name="Otillar R."/>
            <person name="Haridas S."/>
            <person name="Lipzen A."/>
            <person name="Grimwood J."/>
            <person name="Schmutz J."/>
            <person name="Clum A."/>
            <person name="Reid I.D."/>
            <person name="Moisan M.C."/>
            <person name="Butler G."/>
            <person name="Nguyen T.T.M."/>
            <person name="Dewar K."/>
            <person name="Conant G."/>
            <person name="Drula E."/>
            <person name="Henrissat B."/>
            <person name="Hansel C."/>
            <person name="Singer S."/>
            <person name="Hutchinson M.I."/>
            <person name="de Vries R.P."/>
            <person name="Natvig D.O."/>
            <person name="Powell A.J."/>
            <person name="Tsang A."/>
            <person name="Grigoriev I.V."/>
        </authorList>
    </citation>
    <scope>NUCLEOTIDE SEQUENCE [LARGE SCALE GENOMIC DNA]</scope>
    <source>
        <strain evidence="2 3">ATCC 24622</strain>
    </source>
</reference>
<dbReference type="EMBL" id="JAZHXJ010001076">
    <property type="protein sequence ID" value="KAL1845795.1"/>
    <property type="molecule type" value="Genomic_DNA"/>
</dbReference>
<feature type="region of interest" description="Disordered" evidence="1">
    <location>
        <begin position="333"/>
        <end position="362"/>
    </location>
</feature>
<feature type="compositionally biased region" description="Polar residues" evidence="1">
    <location>
        <begin position="511"/>
        <end position="530"/>
    </location>
</feature>
<keyword evidence="3" id="KW-1185">Reference proteome</keyword>
<evidence type="ECO:0000313" key="2">
    <source>
        <dbReference type="EMBL" id="KAL1845795.1"/>
    </source>
</evidence>
<protein>
    <recommendedName>
        <fullName evidence="4">Protein kinase domain-containing protein</fullName>
    </recommendedName>
</protein>
<accession>A0ABR3VV72</accession>
<dbReference type="Proteomes" id="UP001586593">
    <property type="component" value="Unassembled WGS sequence"/>
</dbReference>
<evidence type="ECO:0000256" key="1">
    <source>
        <dbReference type="SAM" id="MobiDB-lite"/>
    </source>
</evidence>
<dbReference type="PANTHER" id="PTHR37542">
    <property type="entry name" value="HELO DOMAIN-CONTAINING PROTEIN-RELATED"/>
    <property type="match status" value="1"/>
</dbReference>
<feature type="compositionally biased region" description="Basic and acidic residues" evidence="1">
    <location>
        <begin position="471"/>
        <end position="481"/>
    </location>
</feature>
<dbReference type="SUPFAM" id="SSF56112">
    <property type="entry name" value="Protein kinase-like (PK-like)"/>
    <property type="match status" value="1"/>
</dbReference>
<dbReference type="Gene3D" id="1.10.510.10">
    <property type="entry name" value="Transferase(Phosphotransferase) domain 1"/>
    <property type="match status" value="1"/>
</dbReference>
<comment type="caution">
    <text evidence="2">The sequence shown here is derived from an EMBL/GenBank/DDBJ whole genome shotgun (WGS) entry which is preliminary data.</text>
</comment>
<organism evidence="2 3">
    <name type="scientific">Phialemonium thermophilum</name>
    <dbReference type="NCBI Taxonomy" id="223376"/>
    <lineage>
        <taxon>Eukaryota</taxon>
        <taxon>Fungi</taxon>
        <taxon>Dikarya</taxon>
        <taxon>Ascomycota</taxon>
        <taxon>Pezizomycotina</taxon>
        <taxon>Sordariomycetes</taxon>
        <taxon>Sordariomycetidae</taxon>
        <taxon>Cephalothecales</taxon>
        <taxon>Cephalothecaceae</taxon>
        <taxon>Phialemonium</taxon>
    </lineage>
</organism>
<feature type="compositionally biased region" description="Polar residues" evidence="1">
    <location>
        <begin position="54"/>
        <end position="63"/>
    </location>
</feature>
<dbReference type="InterPro" id="IPR011009">
    <property type="entry name" value="Kinase-like_dom_sf"/>
</dbReference>
<feature type="region of interest" description="Disordered" evidence="1">
    <location>
        <begin position="43"/>
        <end position="67"/>
    </location>
</feature>
<feature type="compositionally biased region" description="Acidic residues" evidence="1">
    <location>
        <begin position="575"/>
        <end position="588"/>
    </location>
</feature>
<dbReference type="PANTHER" id="PTHR37542:SF3">
    <property type="entry name" value="PRION-INHIBITION AND PROPAGATION HELO DOMAIN-CONTAINING PROTEIN"/>
    <property type="match status" value="1"/>
</dbReference>
<evidence type="ECO:0008006" key="4">
    <source>
        <dbReference type="Google" id="ProtNLM"/>
    </source>
</evidence>
<sequence length="818" mass="91623">MIVSFRRTDISFLAVAKPFPLVSPYDLGTVAVPAIAALHQSLHQAEQPAGHHVSSAQNRPQSMEDTEAVYESGMSQLRRERHRGPICGRPPPLLPDRVAAQRTGAFRGDESPSHRHPDYIYVQDDRNGTSNDGLRHEARATVIEGLEQSVTPHILPAIMSDILGAIDASISLAERLYKIIRDFRDAPQKAKDHLLAHHVGAIRLDLLRDAVQQSQEAGQLDDHHEDCIRGELTNLNKDVSNAINYLQGRAPDDLGRRMMWALGAGAGVAALFEAIEARFNRLQQVVDLARQGPDLRELPKDRFQYDKKPTDYKYVTGARSRYCVEADLVARDNSDRNTPRPRRPVLIESYRPNDERNKERAKDHAKRAAQRLWWSRVPEKAAVVPYQTGLLPCLGYQRFRVVFLLPGNARLESPMTLRECIRQTRAGDEGVSLESRFSIALQLAEAVFRIHLAGLAHRSIRSDQILFLAPKEEQDPQRAAEGHGGPTGRAGASLDGADDPPNKVARAGTFSIITRQVTQQVTRRLSNTFSKKPPAPPKNPRRTPSNRTLRYGKRAGERTNVFKRIVRRGPKESLDGSDDDDADNDPTSEDGNPPRTKKGSQLGNAAKTQRVGDVQPGFGSVYLTNWRHANYSGFLKSFQTGVRSRDLYAHPSLCEGKSVQYHMGHDVYSLGVCLLEIGLWDLFVVEEEERHSAKYGPLAEQADVKNEQAHMTTVKKRIEDFGKKKLPEAMGNRYAEVVRNCLTCTDPDGPWKDVRQEDYCEGFEEHMLSPLRNIYWGLAGIEAARPLEALFEPDLLPFSRVRLGLRDHGPDPALRRIG</sequence>
<proteinExistence type="predicted"/>
<name>A0ABR3VV72_9PEZI</name>
<evidence type="ECO:0000313" key="3">
    <source>
        <dbReference type="Proteomes" id="UP001586593"/>
    </source>
</evidence>
<gene>
    <name evidence="2" type="ORF">VTK73DRAFT_430</name>
</gene>
<feature type="region of interest" description="Disordered" evidence="1">
    <location>
        <begin position="471"/>
        <end position="611"/>
    </location>
</feature>
<feature type="compositionally biased region" description="Basic and acidic residues" evidence="1">
    <location>
        <begin position="351"/>
        <end position="362"/>
    </location>
</feature>